<reference evidence="2" key="1">
    <citation type="submission" date="2022-11" db="UniProtKB">
        <authorList>
            <consortium name="WormBaseParasite"/>
        </authorList>
    </citation>
    <scope>IDENTIFICATION</scope>
</reference>
<evidence type="ECO:0000313" key="2">
    <source>
        <dbReference type="WBParaSite" id="PS1159_v2.g12723.t1"/>
    </source>
</evidence>
<proteinExistence type="predicted"/>
<protein>
    <submittedName>
        <fullName evidence="2">Potassium channel domain-containing protein</fullName>
    </submittedName>
</protein>
<name>A0AC35F3J0_9BILA</name>
<sequence>MCGHSEGEEIGKNGAKTILIKNYNSIGQQPQYRRQSIICPTIPRIGEIYNPTVPKIPSSQNQSGTTSTTTAPPTAQPSTSSSNSSPSSPLLPSSQKKSQQQPQQSLNNHSKPSWQAMHKIQFARGIHQKDLLRANTLPSISRAKLGCFARIHLHEENARFLLVGVGLMMYLTFGAFLFNHLERENELFEREQYRVRMQKLKDRICINHSMCETMHELLSLHDNLSSSGYLAQTDRFDMIGSFFFSGTVISTIGFGMSTPRTQMGKVATVFYGLFGCTCCVLFFNLFLERLITAMTYFLRYYHEQKIRRRQAAAAAGNQNAANKITLIINDGDYGDSASSVDGRIDHWRPSVYKVFGCIFTICMAVIALAASIYSFAEGWPYYDAVYFCFTRLGFF</sequence>
<evidence type="ECO:0000313" key="1">
    <source>
        <dbReference type="Proteomes" id="UP000887580"/>
    </source>
</evidence>
<dbReference type="WBParaSite" id="PS1159_v2.g12723.t1">
    <property type="protein sequence ID" value="PS1159_v2.g12723.t1"/>
    <property type="gene ID" value="PS1159_v2.g12723"/>
</dbReference>
<organism evidence="1 2">
    <name type="scientific">Panagrolaimus sp. PS1159</name>
    <dbReference type="NCBI Taxonomy" id="55785"/>
    <lineage>
        <taxon>Eukaryota</taxon>
        <taxon>Metazoa</taxon>
        <taxon>Ecdysozoa</taxon>
        <taxon>Nematoda</taxon>
        <taxon>Chromadorea</taxon>
        <taxon>Rhabditida</taxon>
        <taxon>Tylenchina</taxon>
        <taxon>Panagrolaimomorpha</taxon>
        <taxon>Panagrolaimoidea</taxon>
        <taxon>Panagrolaimidae</taxon>
        <taxon>Panagrolaimus</taxon>
    </lineage>
</organism>
<accession>A0AC35F3J0</accession>
<dbReference type="Proteomes" id="UP000887580">
    <property type="component" value="Unplaced"/>
</dbReference>